<keyword evidence="3 4" id="KW-0732">Signal</keyword>
<dbReference type="PANTHER" id="PTHR30085:SF2">
    <property type="entry name" value="GLUTAMATE_ASPARTATE IMPORT SOLUTE-BINDING PROTEIN"/>
    <property type="match status" value="1"/>
</dbReference>
<dbReference type="SUPFAM" id="SSF53850">
    <property type="entry name" value="Periplasmic binding protein-like II"/>
    <property type="match status" value="1"/>
</dbReference>
<dbReference type="PANTHER" id="PTHR30085">
    <property type="entry name" value="AMINO ACID ABC TRANSPORTER PERMEASE"/>
    <property type="match status" value="1"/>
</dbReference>
<evidence type="ECO:0000313" key="6">
    <source>
        <dbReference type="EMBL" id="MET3588092.1"/>
    </source>
</evidence>
<name>A0ABV2HCI1_9HYPH</name>
<keyword evidence="2" id="KW-0813">Transport</keyword>
<organism evidence="6 7">
    <name type="scientific">Pseudorhizobium tarimense</name>
    <dbReference type="NCBI Taxonomy" id="1079109"/>
    <lineage>
        <taxon>Bacteria</taxon>
        <taxon>Pseudomonadati</taxon>
        <taxon>Pseudomonadota</taxon>
        <taxon>Alphaproteobacteria</taxon>
        <taxon>Hyphomicrobiales</taxon>
        <taxon>Rhizobiaceae</taxon>
        <taxon>Rhizobium/Agrobacterium group</taxon>
        <taxon>Pseudorhizobium</taxon>
    </lineage>
</organism>
<reference evidence="6 7" key="1">
    <citation type="submission" date="2024-06" db="EMBL/GenBank/DDBJ databases">
        <title>Genomic Encyclopedia of Type Strains, Phase IV (KMG-IV): sequencing the most valuable type-strain genomes for metagenomic binning, comparative biology and taxonomic classification.</title>
        <authorList>
            <person name="Goeker M."/>
        </authorList>
    </citation>
    <scope>NUCLEOTIDE SEQUENCE [LARGE SCALE GENOMIC DNA]</scope>
    <source>
        <strain evidence="6 7">DSM 105042</strain>
    </source>
</reference>
<feature type="chain" id="PRO_5047065112" evidence="4">
    <location>
        <begin position="33"/>
        <end position="308"/>
    </location>
</feature>
<feature type="signal peptide" evidence="4">
    <location>
        <begin position="1"/>
        <end position="32"/>
    </location>
</feature>
<comment type="caution">
    <text evidence="6">The sequence shown here is derived from an EMBL/GenBank/DDBJ whole genome shotgun (WGS) entry which is preliminary data.</text>
</comment>
<evidence type="ECO:0000256" key="2">
    <source>
        <dbReference type="ARBA" id="ARBA00022448"/>
    </source>
</evidence>
<comment type="similarity">
    <text evidence="1">Belongs to the bacterial solute-binding protein 3 family.</text>
</comment>
<keyword evidence="7" id="KW-1185">Reference proteome</keyword>
<feature type="domain" description="Solute-binding protein family 3/N-terminal" evidence="5">
    <location>
        <begin position="47"/>
        <end position="279"/>
    </location>
</feature>
<accession>A0ABV2HCI1</accession>
<evidence type="ECO:0000256" key="3">
    <source>
        <dbReference type="ARBA" id="ARBA00022729"/>
    </source>
</evidence>
<dbReference type="InterPro" id="IPR051455">
    <property type="entry name" value="Bact_solute-bind_prot3"/>
</dbReference>
<dbReference type="Pfam" id="PF00497">
    <property type="entry name" value="SBP_bac_3"/>
    <property type="match status" value="1"/>
</dbReference>
<evidence type="ECO:0000259" key="5">
    <source>
        <dbReference type="SMART" id="SM00062"/>
    </source>
</evidence>
<evidence type="ECO:0000313" key="7">
    <source>
        <dbReference type="Proteomes" id="UP001549031"/>
    </source>
</evidence>
<dbReference type="SMART" id="SM00062">
    <property type="entry name" value="PBPb"/>
    <property type="match status" value="1"/>
</dbReference>
<evidence type="ECO:0000256" key="4">
    <source>
        <dbReference type="SAM" id="SignalP"/>
    </source>
</evidence>
<dbReference type="EMBL" id="JBEPLJ010000019">
    <property type="protein sequence ID" value="MET3588092.1"/>
    <property type="molecule type" value="Genomic_DNA"/>
</dbReference>
<protein>
    <submittedName>
        <fullName evidence="6">Glutamate/aspartate transport system substrate-binding protein</fullName>
    </submittedName>
</protein>
<dbReference type="Proteomes" id="UP001549031">
    <property type="component" value="Unassembled WGS sequence"/>
</dbReference>
<evidence type="ECO:0000256" key="1">
    <source>
        <dbReference type="ARBA" id="ARBA00010333"/>
    </source>
</evidence>
<proteinExistence type="inferred from homology"/>
<sequence>MLLSFFQRFNCLLAVSVALVVAAFVTSRPAVAQAPASTLERLRESATIRIGYGDTPPFSYRTDEGEIVGYSIEICHRMVEVLRDDLGLKQLQIEYIYRTPRNRIQLLNDGVIDIECNASTNTEDRRKSAAFTYSHFYAATRFVALAKHGFKRLEDLRGRTVSVALGTINISQISDVNRELKLNLSVLPADGLQAAFDMVSNGQASAFAMDDVLLSAMIAGSERPDDFVLSEELVAQPQPYGFMVRLSDEGFRTAVNDALTKVYADPEMAGIYQRWFEGIIPGYNRSLQLPMSEQLRAALASPAEEPNR</sequence>
<dbReference type="CDD" id="cd13688">
    <property type="entry name" value="PBP2_GltI_DEBP"/>
    <property type="match status" value="1"/>
</dbReference>
<gene>
    <name evidence="6" type="ORF">ABID21_004225</name>
</gene>
<dbReference type="InterPro" id="IPR001638">
    <property type="entry name" value="Solute-binding_3/MltF_N"/>
</dbReference>
<dbReference type="Gene3D" id="3.40.190.10">
    <property type="entry name" value="Periplasmic binding protein-like II"/>
    <property type="match status" value="2"/>
</dbReference>
<dbReference type="RefSeq" id="WP_247245808.1">
    <property type="nucleotide sequence ID" value="NZ_JALJRA010000020.1"/>
</dbReference>